<dbReference type="Proteomes" id="UP001162741">
    <property type="component" value="Chromosome"/>
</dbReference>
<name>A0ABY6IWA1_9BACT</name>
<proteinExistence type="predicted"/>
<keyword evidence="2" id="KW-1185">Reference proteome</keyword>
<dbReference type="EMBL" id="CP107006">
    <property type="protein sequence ID" value="UYQ91650.1"/>
    <property type="molecule type" value="Genomic_DNA"/>
</dbReference>
<reference evidence="1" key="1">
    <citation type="submission" date="2022-10" db="EMBL/GenBank/DDBJ databases">
        <title>Chitinophaga sp. nov., isolated from soil.</title>
        <authorList>
            <person name="Jeon C.O."/>
        </authorList>
    </citation>
    <scope>NUCLEOTIDE SEQUENCE</scope>
    <source>
        <strain evidence="1">R8</strain>
    </source>
</reference>
<dbReference type="RefSeq" id="WP_244840527.1">
    <property type="nucleotide sequence ID" value="NZ_CP107006.1"/>
</dbReference>
<evidence type="ECO:0000313" key="1">
    <source>
        <dbReference type="EMBL" id="UYQ91650.1"/>
    </source>
</evidence>
<organism evidence="1 2">
    <name type="scientific">Chitinophaga horti</name>
    <dbReference type="NCBI Taxonomy" id="2920382"/>
    <lineage>
        <taxon>Bacteria</taxon>
        <taxon>Pseudomonadati</taxon>
        <taxon>Bacteroidota</taxon>
        <taxon>Chitinophagia</taxon>
        <taxon>Chitinophagales</taxon>
        <taxon>Chitinophagaceae</taxon>
        <taxon>Chitinophaga</taxon>
    </lineage>
</organism>
<gene>
    <name evidence="1" type="ORF">MKQ68_16295</name>
</gene>
<evidence type="ECO:0008006" key="3">
    <source>
        <dbReference type="Google" id="ProtNLM"/>
    </source>
</evidence>
<evidence type="ECO:0000313" key="2">
    <source>
        <dbReference type="Proteomes" id="UP001162741"/>
    </source>
</evidence>
<protein>
    <recommendedName>
        <fullName evidence="3">CYTH domain-containing protein</fullName>
    </recommendedName>
</protein>
<sequence>MSLETKYLGKLKHYQTLVDISIDRYNDFDFGYVVDFNDEFLLIERFESEGAYDGLSLLRRDRVSRIRWGGNEISSVSKLIDPSLREENDEFAVTSLEDMLRVFNERYGCVTIHVQDVNDDIFFIGEIHEMDGETLVLHEFGTKLTLDRKYSMISFDDITRVDANTQYARSLEKLFLKKKKD</sequence>
<accession>A0ABY6IWA1</accession>